<accession>A0AAU7C7Y4</accession>
<protein>
    <recommendedName>
        <fullName evidence="3">NnrU domain-containing protein</fullName>
    </recommendedName>
</protein>
<keyword evidence="1" id="KW-0472">Membrane</keyword>
<reference evidence="2" key="1">
    <citation type="submission" date="2024-05" db="EMBL/GenBank/DDBJ databases">
        <title>Planctomycetes of the genus Singulisphaera possess chitinolytic capabilities.</title>
        <authorList>
            <person name="Ivanova A."/>
        </authorList>
    </citation>
    <scope>NUCLEOTIDE SEQUENCE</scope>
    <source>
        <strain evidence="2">Ch08T</strain>
    </source>
</reference>
<feature type="transmembrane region" description="Helical" evidence="1">
    <location>
        <begin position="6"/>
        <end position="25"/>
    </location>
</feature>
<name>A0AAU7C7Y4_9BACT</name>
<proteinExistence type="predicted"/>
<organism evidence="2">
    <name type="scientific">Singulisphaera sp. Ch08</name>
    <dbReference type="NCBI Taxonomy" id="3120278"/>
    <lineage>
        <taxon>Bacteria</taxon>
        <taxon>Pseudomonadati</taxon>
        <taxon>Planctomycetota</taxon>
        <taxon>Planctomycetia</taxon>
        <taxon>Isosphaerales</taxon>
        <taxon>Isosphaeraceae</taxon>
        <taxon>Singulisphaera</taxon>
    </lineage>
</organism>
<evidence type="ECO:0008006" key="3">
    <source>
        <dbReference type="Google" id="ProtNLM"/>
    </source>
</evidence>
<feature type="transmembrane region" description="Helical" evidence="1">
    <location>
        <begin position="37"/>
        <end position="61"/>
    </location>
</feature>
<feature type="transmembrane region" description="Helical" evidence="1">
    <location>
        <begin position="67"/>
        <end position="89"/>
    </location>
</feature>
<keyword evidence="1" id="KW-1133">Transmembrane helix</keyword>
<sequence length="92" mass="10280">MYMVIHPLLFGFLFAGAYHLLVAPDRVNDLLRGMRGGILYGMGVFLVGSLPIFALINASFWVPPQVLASWIVQNAFQYLTAGAVMGHWLDRR</sequence>
<dbReference type="EMBL" id="CP155447">
    <property type="protein sequence ID" value="XBH01271.1"/>
    <property type="molecule type" value="Genomic_DNA"/>
</dbReference>
<dbReference type="AlphaFoldDB" id="A0AAU7C7Y4"/>
<keyword evidence="1" id="KW-0812">Transmembrane</keyword>
<evidence type="ECO:0000256" key="1">
    <source>
        <dbReference type="SAM" id="Phobius"/>
    </source>
</evidence>
<evidence type="ECO:0000313" key="2">
    <source>
        <dbReference type="EMBL" id="XBH01271.1"/>
    </source>
</evidence>
<gene>
    <name evidence="2" type="ORF">V5E97_23275</name>
</gene>
<dbReference type="RefSeq" id="WP_406693967.1">
    <property type="nucleotide sequence ID" value="NZ_CP155447.1"/>
</dbReference>